<comment type="caution">
    <text evidence="2">The sequence shown here is derived from an EMBL/GenBank/DDBJ whole genome shotgun (WGS) entry which is preliminary data.</text>
</comment>
<feature type="non-terminal residue" evidence="2">
    <location>
        <position position="1"/>
    </location>
</feature>
<dbReference type="EMBL" id="CAJNOM010001459">
    <property type="protein sequence ID" value="CAF1608682.1"/>
    <property type="molecule type" value="Genomic_DNA"/>
</dbReference>
<evidence type="ECO:0000313" key="2">
    <source>
        <dbReference type="EMBL" id="CAF1608682.1"/>
    </source>
</evidence>
<dbReference type="Proteomes" id="UP000663877">
    <property type="component" value="Unassembled WGS sequence"/>
</dbReference>
<sequence length="86" mass="9870">MAASYLHQSTNEIEYVKIFISIIMLATGEFHTVEQADELFIVKEFLKHKDNHLLSERLYFVVNSAIIPEYQGKKLAKSLVSAVLKK</sequence>
<evidence type="ECO:0000313" key="1">
    <source>
        <dbReference type="EMBL" id="CAF1384369.1"/>
    </source>
</evidence>
<name>A0A816BIF9_9BILA</name>
<proteinExistence type="predicted"/>
<protein>
    <submittedName>
        <fullName evidence="2">Uncharacterized protein</fullName>
    </submittedName>
</protein>
<accession>A0A816BIF9</accession>
<keyword evidence="3" id="KW-1185">Reference proteome</keyword>
<dbReference type="EMBL" id="CAJNOI010001119">
    <property type="protein sequence ID" value="CAF1384369.1"/>
    <property type="molecule type" value="Genomic_DNA"/>
</dbReference>
<dbReference type="AlphaFoldDB" id="A0A816BIF9"/>
<evidence type="ECO:0000313" key="3">
    <source>
        <dbReference type="Proteomes" id="UP000663832"/>
    </source>
</evidence>
<gene>
    <name evidence="1" type="ORF">BJG266_LOCUS36753</name>
    <name evidence="2" type="ORF">QVE165_LOCUS53731</name>
</gene>
<dbReference type="Proteomes" id="UP000663832">
    <property type="component" value="Unassembled WGS sequence"/>
</dbReference>
<reference evidence="2" key="1">
    <citation type="submission" date="2021-02" db="EMBL/GenBank/DDBJ databases">
        <authorList>
            <person name="Nowell W R."/>
        </authorList>
    </citation>
    <scope>NUCLEOTIDE SEQUENCE</scope>
</reference>
<organism evidence="2 3">
    <name type="scientific">Adineta steineri</name>
    <dbReference type="NCBI Taxonomy" id="433720"/>
    <lineage>
        <taxon>Eukaryota</taxon>
        <taxon>Metazoa</taxon>
        <taxon>Spiralia</taxon>
        <taxon>Gnathifera</taxon>
        <taxon>Rotifera</taxon>
        <taxon>Eurotatoria</taxon>
        <taxon>Bdelloidea</taxon>
        <taxon>Adinetida</taxon>
        <taxon>Adinetidae</taxon>
        <taxon>Adineta</taxon>
    </lineage>
</organism>